<reference evidence="2 3" key="1">
    <citation type="submission" date="2016-10" db="EMBL/GenBank/DDBJ databases">
        <authorList>
            <person name="de Groot N.N."/>
        </authorList>
    </citation>
    <scope>NUCLEOTIDE SEQUENCE [LARGE SCALE GENOMIC DNA]</scope>
    <source>
        <strain evidence="2 3">ASO4-2</strain>
    </source>
</reference>
<gene>
    <name evidence="2" type="ORF">SAMN05660653_00002</name>
</gene>
<dbReference type="GO" id="GO:0004803">
    <property type="term" value="F:transposase activity"/>
    <property type="evidence" value="ECO:0007669"/>
    <property type="project" value="InterPro"/>
</dbReference>
<dbReference type="STRING" id="617002.SAMN05660653_00002"/>
<feature type="domain" description="Transposase IS200-like" evidence="1">
    <location>
        <begin position="12"/>
        <end position="159"/>
    </location>
</feature>
<evidence type="ECO:0000313" key="3">
    <source>
        <dbReference type="Proteomes" id="UP000198771"/>
    </source>
</evidence>
<organism evidence="2 3">
    <name type="scientific">Desulfonatronum thiosulfatophilum</name>
    <dbReference type="NCBI Taxonomy" id="617002"/>
    <lineage>
        <taxon>Bacteria</taxon>
        <taxon>Pseudomonadati</taxon>
        <taxon>Thermodesulfobacteriota</taxon>
        <taxon>Desulfovibrionia</taxon>
        <taxon>Desulfovibrionales</taxon>
        <taxon>Desulfonatronaceae</taxon>
        <taxon>Desulfonatronum</taxon>
    </lineage>
</organism>
<keyword evidence="3" id="KW-1185">Reference proteome</keyword>
<dbReference type="PANTHER" id="PTHR34322">
    <property type="entry name" value="TRANSPOSASE, Y1_TNP DOMAIN-CONTAINING"/>
    <property type="match status" value="1"/>
</dbReference>
<dbReference type="SMART" id="SM01321">
    <property type="entry name" value="Y1_Tnp"/>
    <property type="match status" value="1"/>
</dbReference>
<dbReference type="PANTHER" id="PTHR34322:SF2">
    <property type="entry name" value="TRANSPOSASE IS200-LIKE DOMAIN-CONTAINING PROTEIN"/>
    <property type="match status" value="1"/>
</dbReference>
<name>A0A1G5ZZW7_9BACT</name>
<dbReference type="AlphaFoldDB" id="A0A1G5ZZW7"/>
<evidence type="ECO:0000259" key="1">
    <source>
        <dbReference type="SMART" id="SM01321"/>
    </source>
</evidence>
<dbReference type="InterPro" id="IPR002686">
    <property type="entry name" value="Transposase_17"/>
</dbReference>
<proteinExistence type="predicted"/>
<dbReference type="InterPro" id="IPR036515">
    <property type="entry name" value="Transposase_17_sf"/>
</dbReference>
<evidence type="ECO:0000313" key="2">
    <source>
        <dbReference type="EMBL" id="SDB01707.1"/>
    </source>
</evidence>
<dbReference type="EMBL" id="FMXO01000001">
    <property type="protein sequence ID" value="SDB01707.1"/>
    <property type="molecule type" value="Genomic_DNA"/>
</dbReference>
<protein>
    <submittedName>
        <fullName evidence="2">REP element-mobilizing transposase RayT</fullName>
    </submittedName>
</protein>
<dbReference type="Proteomes" id="UP000198771">
    <property type="component" value="Unassembled WGS sequence"/>
</dbReference>
<dbReference type="GO" id="GO:0006313">
    <property type="term" value="P:DNA transposition"/>
    <property type="evidence" value="ECO:0007669"/>
    <property type="project" value="InterPro"/>
</dbReference>
<dbReference type="RefSeq" id="WP_092115956.1">
    <property type="nucleotide sequence ID" value="NZ_FMXO01000001.1"/>
</dbReference>
<dbReference type="Gene3D" id="3.30.70.1290">
    <property type="entry name" value="Transposase IS200-like"/>
    <property type="match status" value="1"/>
</dbReference>
<accession>A0A1G5ZZW7</accession>
<dbReference type="OrthoDB" id="5469728at2"/>
<sequence>MARIARFVRDDRPTIYHVMSRTALEGFPLQDIEKDHLMSIVARLSRFYFVDLLGFCLMGNHFHLVVRMYTEEAATDAEIVKRYRRQFGDDAVIMPHQLRDYRRRLVNLGAFMKDIKQGFTRYFNKHRNRKGFFWGDRFKSVIVQEGASLVNLLAYVDLNPVRAGLVRKPEDYRWSGLGYLVQTGNRAGLLDLDLGLKEWNEFDPKEIIRKYRRFVYETGAMDTGKGKQLDPELVKRERKKRYRLSRADVFRHRCRYFTDSGIIGSKEFVAEVFDGVKHLLDSKDERRFTPVGGVKGVYSMKRLAGAVGG</sequence>
<dbReference type="GO" id="GO:0003677">
    <property type="term" value="F:DNA binding"/>
    <property type="evidence" value="ECO:0007669"/>
    <property type="project" value="InterPro"/>
</dbReference>
<dbReference type="SUPFAM" id="SSF143422">
    <property type="entry name" value="Transposase IS200-like"/>
    <property type="match status" value="1"/>
</dbReference>